<dbReference type="GO" id="GO:0008270">
    <property type="term" value="F:zinc ion binding"/>
    <property type="evidence" value="ECO:0007669"/>
    <property type="project" value="UniProtKB-KW"/>
</dbReference>
<dbReference type="SUPFAM" id="SSF57850">
    <property type="entry name" value="RING/U-box"/>
    <property type="match status" value="1"/>
</dbReference>
<feature type="compositionally biased region" description="Basic and acidic residues" evidence="8">
    <location>
        <begin position="1"/>
        <end position="10"/>
    </location>
</feature>
<dbReference type="InterPro" id="IPR039739">
    <property type="entry name" value="MAG2/RNF10"/>
</dbReference>
<name>A0A1E3NHX8_9ASCO</name>
<feature type="compositionally biased region" description="Basic residues" evidence="8">
    <location>
        <begin position="728"/>
        <end position="739"/>
    </location>
</feature>
<dbReference type="InterPro" id="IPR001841">
    <property type="entry name" value="Znf_RING"/>
</dbReference>
<dbReference type="InterPro" id="IPR018957">
    <property type="entry name" value="Znf_C3HC4_RING-type"/>
</dbReference>
<feature type="region of interest" description="Disordered" evidence="8">
    <location>
        <begin position="1"/>
        <end position="88"/>
    </location>
</feature>
<gene>
    <name evidence="10" type="ORF">PICMEDRAFT_73263</name>
</gene>
<dbReference type="PANTHER" id="PTHR12983">
    <property type="entry name" value="RING FINGER 10 FAMILY MEMBER"/>
    <property type="match status" value="1"/>
</dbReference>
<dbReference type="EMBL" id="KV454004">
    <property type="protein sequence ID" value="ODQ45755.1"/>
    <property type="molecule type" value="Genomic_DNA"/>
</dbReference>
<keyword evidence="3" id="KW-0479">Metal-binding</keyword>
<evidence type="ECO:0000256" key="4">
    <source>
        <dbReference type="ARBA" id="ARBA00022771"/>
    </source>
</evidence>
<evidence type="ECO:0000256" key="6">
    <source>
        <dbReference type="PROSITE-ProRule" id="PRU00175"/>
    </source>
</evidence>
<keyword evidence="5" id="KW-0862">Zinc</keyword>
<dbReference type="GO" id="GO:0000976">
    <property type="term" value="F:transcription cis-regulatory region binding"/>
    <property type="evidence" value="ECO:0007669"/>
    <property type="project" value="TreeGrafter"/>
</dbReference>
<evidence type="ECO:0000256" key="3">
    <source>
        <dbReference type="ARBA" id="ARBA00022723"/>
    </source>
</evidence>
<dbReference type="Pfam" id="PF00097">
    <property type="entry name" value="zf-C3HC4"/>
    <property type="match status" value="1"/>
</dbReference>
<proteinExistence type="predicted"/>
<dbReference type="InterPro" id="IPR013083">
    <property type="entry name" value="Znf_RING/FYVE/PHD"/>
</dbReference>
<feature type="compositionally biased region" description="Basic residues" evidence="8">
    <location>
        <begin position="140"/>
        <end position="149"/>
    </location>
</feature>
<dbReference type="GO" id="GO:0045944">
    <property type="term" value="P:positive regulation of transcription by RNA polymerase II"/>
    <property type="evidence" value="ECO:0007669"/>
    <property type="project" value="TreeGrafter"/>
</dbReference>
<dbReference type="PANTHER" id="PTHR12983:SF9">
    <property type="entry name" value="E3 UBIQUITIN-PROTEIN LIGASE RNF10"/>
    <property type="match status" value="1"/>
</dbReference>
<keyword evidence="4 6" id="KW-0863">Zinc-finger</keyword>
<dbReference type="Proteomes" id="UP000094455">
    <property type="component" value="Unassembled WGS sequence"/>
</dbReference>
<evidence type="ECO:0000259" key="9">
    <source>
        <dbReference type="PROSITE" id="PS50089"/>
    </source>
</evidence>
<evidence type="ECO:0000313" key="11">
    <source>
        <dbReference type="Proteomes" id="UP000094455"/>
    </source>
</evidence>
<dbReference type="RefSeq" id="XP_019016868.1">
    <property type="nucleotide sequence ID" value="XM_019164427.1"/>
</dbReference>
<dbReference type="PROSITE" id="PS00518">
    <property type="entry name" value="ZF_RING_1"/>
    <property type="match status" value="1"/>
</dbReference>
<keyword evidence="2" id="KW-0963">Cytoplasm</keyword>
<comment type="subcellular location">
    <subcellularLocation>
        <location evidence="1">Cytoplasm</location>
    </subcellularLocation>
</comment>
<keyword evidence="7" id="KW-0175">Coiled coil</keyword>
<sequence length="745" mass="84183">MSPYRKEVKGDFAAGAASTLPVASANEGSSSNRRFSSSGNEAGSSGMKKGGSRNRSSQNHSKRSAKAKNSSSSSGRLNGNDKQQLVDDSDDLLSMIKSSSKKGMDISHLLTYNYSKEPTPYDDESHSGAGNGYRNDRGRTSRQRKKKRSAGSDIHLSGLSYINANYKFIVRPGGDYKLQLLDPNLPLDINDVVRVAVKQNDYHCPICMGDDFVAPRMTRCGHIFCYPCLLSMFDNVKHDKTKTSIGNMHNPSIFCPLCSEVIKEKFVLLPVLIEPFDGSTPKVEPETDVNLSLMHRGSSKIYSQPVSNFYQFKGFKGSIPWISKSCTPLNYKQYSPYVSNTRLMMCDSEFIKACFQKEIDDLMTQKLLDHEMYGDPGIFYDIAASNIKENIKSLAVDSAVDGPQPICEKEVESHLSNISLSSSSEVNLPSFKDNYYYYECTTNSHIHYFLSPLDVQVINSLFSLPDIKKLGTEQLALNPAYNMPLNLKVYLENIDSEEGKVTPELVSKYPFLGNLPYGAELGFLEIDWSKFDASFIPKDYNEADEEPIEEQKRKLRYPSQIPQYIRKQLQNRTREINNKRLNEERARVRGELRREKETLEIFNESNTRNMKQDDDEDLIDTLISTRQKNKQFVHIDTINTMPFLKGTSNSFDLLATDSDENNEFNDMGTEGSSSNPAFTMTTKKSVWGTHVPIVIDPEEEALREEETRQFEEMLRRAKDQAVESNVSKGKKGKKGRRVKMVPLPL</sequence>
<feature type="domain" description="RING-type" evidence="9">
    <location>
        <begin position="204"/>
        <end position="259"/>
    </location>
</feature>
<dbReference type="STRING" id="763406.A0A1E3NHX8"/>
<dbReference type="InterPro" id="IPR017907">
    <property type="entry name" value="Znf_RING_CS"/>
</dbReference>
<evidence type="ECO:0000256" key="2">
    <source>
        <dbReference type="ARBA" id="ARBA00022490"/>
    </source>
</evidence>
<evidence type="ECO:0000313" key="10">
    <source>
        <dbReference type="EMBL" id="ODQ45755.1"/>
    </source>
</evidence>
<keyword evidence="11" id="KW-1185">Reference proteome</keyword>
<evidence type="ECO:0000256" key="1">
    <source>
        <dbReference type="ARBA" id="ARBA00004496"/>
    </source>
</evidence>
<dbReference type="PROSITE" id="PS50089">
    <property type="entry name" value="ZF_RING_2"/>
    <property type="match status" value="1"/>
</dbReference>
<dbReference type="GeneID" id="30181114"/>
<evidence type="ECO:0000256" key="5">
    <source>
        <dbReference type="ARBA" id="ARBA00022833"/>
    </source>
</evidence>
<feature type="region of interest" description="Disordered" evidence="8">
    <location>
        <begin position="715"/>
        <end position="745"/>
    </location>
</feature>
<evidence type="ECO:0000256" key="7">
    <source>
        <dbReference type="SAM" id="Coils"/>
    </source>
</evidence>
<organism evidence="10 11">
    <name type="scientific">Pichia membranifaciens NRRL Y-2026</name>
    <dbReference type="NCBI Taxonomy" id="763406"/>
    <lineage>
        <taxon>Eukaryota</taxon>
        <taxon>Fungi</taxon>
        <taxon>Dikarya</taxon>
        <taxon>Ascomycota</taxon>
        <taxon>Saccharomycotina</taxon>
        <taxon>Pichiomycetes</taxon>
        <taxon>Pichiales</taxon>
        <taxon>Pichiaceae</taxon>
        <taxon>Pichia</taxon>
    </lineage>
</organism>
<protein>
    <recommendedName>
        <fullName evidence="9">RING-type domain-containing protein</fullName>
    </recommendedName>
</protein>
<dbReference type="GO" id="GO:0005737">
    <property type="term" value="C:cytoplasm"/>
    <property type="evidence" value="ECO:0007669"/>
    <property type="project" value="UniProtKB-SubCell"/>
</dbReference>
<dbReference type="Gene3D" id="3.30.40.10">
    <property type="entry name" value="Zinc/RING finger domain, C3HC4 (zinc finger)"/>
    <property type="match status" value="1"/>
</dbReference>
<reference evidence="10 11" key="1">
    <citation type="journal article" date="2016" name="Proc. Natl. Acad. Sci. U.S.A.">
        <title>Comparative genomics of biotechnologically important yeasts.</title>
        <authorList>
            <person name="Riley R."/>
            <person name="Haridas S."/>
            <person name="Wolfe K.H."/>
            <person name="Lopes M.R."/>
            <person name="Hittinger C.T."/>
            <person name="Goeker M."/>
            <person name="Salamov A.A."/>
            <person name="Wisecaver J.H."/>
            <person name="Long T.M."/>
            <person name="Calvey C.H."/>
            <person name="Aerts A.L."/>
            <person name="Barry K.W."/>
            <person name="Choi C."/>
            <person name="Clum A."/>
            <person name="Coughlan A.Y."/>
            <person name="Deshpande S."/>
            <person name="Douglass A.P."/>
            <person name="Hanson S.J."/>
            <person name="Klenk H.-P."/>
            <person name="LaButti K.M."/>
            <person name="Lapidus A."/>
            <person name="Lindquist E.A."/>
            <person name="Lipzen A.M."/>
            <person name="Meier-Kolthoff J.P."/>
            <person name="Ohm R.A."/>
            <person name="Otillar R.P."/>
            <person name="Pangilinan J.L."/>
            <person name="Peng Y."/>
            <person name="Rokas A."/>
            <person name="Rosa C.A."/>
            <person name="Scheuner C."/>
            <person name="Sibirny A.A."/>
            <person name="Slot J.C."/>
            <person name="Stielow J.B."/>
            <person name="Sun H."/>
            <person name="Kurtzman C.P."/>
            <person name="Blackwell M."/>
            <person name="Grigoriev I.V."/>
            <person name="Jeffries T.W."/>
        </authorList>
    </citation>
    <scope>NUCLEOTIDE SEQUENCE [LARGE SCALE GENOMIC DNA]</scope>
    <source>
        <strain evidence="10 11">NRRL Y-2026</strain>
    </source>
</reference>
<accession>A0A1E3NHX8</accession>
<dbReference type="AlphaFoldDB" id="A0A1E3NHX8"/>
<dbReference type="OrthoDB" id="302966at2759"/>
<feature type="region of interest" description="Disordered" evidence="8">
    <location>
        <begin position="116"/>
        <end position="151"/>
    </location>
</feature>
<feature type="compositionally biased region" description="Low complexity" evidence="8">
    <location>
        <begin position="67"/>
        <end position="80"/>
    </location>
</feature>
<dbReference type="SMART" id="SM00184">
    <property type="entry name" value="RING"/>
    <property type="match status" value="1"/>
</dbReference>
<evidence type="ECO:0000256" key="8">
    <source>
        <dbReference type="SAM" id="MobiDB-lite"/>
    </source>
</evidence>
<feature type="coiled-coil region" evidence="7">
    <location>
        <begin position="566"/>
        <end position="598"/>
    </location>
</feature>
<feature type="compositionally biased region" description="Low complexity" evidence="8">
    <location>
        <begin position="27"/>
        <end position="41"/>
    </location>
</feature>